<evidence type="ECO:0000256" key="3">
    <source>
        <dbReference type="ARBA" id="ARBA00023163"/>
    </source>
</evidence>
<dbReference type="CDD" id="cd00067">
    <property type="entry name" value="GAL4"/>
    <property type="match status" value="1"/>
</dbReference>
<dbReference type="SUPFAM" id="SSF57701">
    <property type="entry name" value="Zn2/Cys6 DNA-binding domain"/>
    <property type="match status" value="1"/>
</dbReference>
<dbReference type="GO" id="GO:0000435">
    <property type="term" value="P:positive regulation of transcription from RNA polymerase II promoter by galactose"/>
    <property type="evidence" value="ECO:0007669"/>
    <property type="project" value="TreeGrafter"/>
</dbReference>
<evidence type="ECO:0000259" key="7">
    <source>
        <dbReference type="PROSITE" id="PS50048"/>
    </source>
</evidence>
<feature type="domain" description="Zn(2)-C6 fungal-type" evidence="7">
    <location>
        <begin position="13"/>
        <end position="44"/>
    </location>
</feature>
<dbReference type="Pfam" id="PF04082">
    <property type="entry name" value="Fungal_trans"/>
    <property type="match status" value="1"/>
</dbReference>
<comment type="caution">
    <text evidence="8">The sequence shown here is derived from an EMBL/GenBank/DDBJ whole genome shotgun (WGS) entry which is preliminary data.</text>
</comment>
<evidence type="ECO:0000313" key="8">
    <source>
        <dbReference type="EMBL" id="KZL85885.1"/>
    </source>
</evidence>
<feature type="compositionally biased region" description="Polar residues" evidence="5">
    <location>
        <begin position="95"/>
        <end position="106"/>
    </location>
</feature>
<protein>
    <submittedName>
        <fullName evidence="8">C6 transcription factor</fullName>
    </submittedName>
</protein>
<evidence type="ECO:0000313" key="9">
    <source>
        <dbReference type="Proteomes" id="UP000076584"/>
    </source>
</evidence>
<dbReference type="GO" id="GO:0000978">
    <property type="term" value="F:RNA polymerase II cis-regulatory region sequence-specific DNA binding"/>
    <property type="evidence" value="ECO:0007669"/>
    <property type="project" value="TreeGrafter"/>
</dbReference>
<dbReference type="CDD" id="cd12148">
    <property type="entry name" value="fungal_TF_MHR"/>
    <property type="match status" value="1"/>
</dbReference>
<dbReference type="GO" id="GO:0006351">
    <property type="term" value="P:DNA-templated transcription"/>
    <property type="evidence" value="ECO:0007669"/>
    <property type="project" value="InterPro"/>
</dbReference>
<evidence type="ECO:0000256" key="1">
    <source>
        <dbReference type="ARBA" id="ARBA00022723"/>
    </source>
</evidence>
<sequence length="714" mass="79557">PVRPEDRKRSVKACIACRATKKRCDAAQPCRSCVNRGVSAACTYLEHTRTRRAARQPVAPSQQLDSIGRDTKRHAKISPLLYQRERTSPRDRDNTTSSADSSELTTTWSPRPVMMYTCSGEKGTSLVLMAAGCVILYLADISSFAVYVGNASAIAFLQYLRGKVRILGPDFTISQGCHRMFEAQVPLQQTDEFADDIDDIEKRTLAQRFLDASSGLLDLFDESEIDRLLAVPDPPSSDFDRVKVNNGDESRLCLYMMVAIGAQCRGQPGDAHKAFRYFEEARKLSFAGMLSDPTLDTARGFVLMAFYMFGACRRNSAFMYLGVATKAASVMGLHMADQFQSLSKDERSLRSRVDKSIRLFDVVCSSILGRPTSIAPCRLKENMRTQKERHRTQSVEAACTLATTLNEIVNTLTEESQLGIIKAQRFLDKVKNWSKSLPSELRQHPQRGSIHSLHSEDRQIAIGNIHVACTYYFSIMLTTREFLIQHIMSQLDNEPPSADSGQDNTTSENKQKFVELSDACADAAVFMSDMCSEALDCRIIMGNMCILKAWLFSAGLVLGFSLLAPDVSQARGRAFHNALRVLDFLGHLSPQAAQYHRLLLSFSQAIDTFKSHSPLEHHQSRPPYVERLLSLNLAESPETTHWDTTASQPGYVSYVDSVDNYDSQERTAENILGSQLSFNTTGYGGEDVILSLLWDNDTTTFPRGFGLAGLPREL</sequence>
<feature type="compositionally biased region" description="Basic and acidic residues" evidence="5">
    <location>
        <begin position="83"/>
        <end position="94"/>
    </location>
</feature>
<gene>
    <name evidence="8" type="ORF">CI238_11169</name>
</gene>
<dbReference type="Gene3D" id="4.10.240.10">
    <property type="entry name" value="Zn(2)-C6 fungal-type DNA-binding domain"/>
    <property type="match status" value="1"/>
</dbReference>
<dbReference type="InterPro" id="IPR001138">
    <property type="entry name" value="Zn2Cys6_DnaBD"/>
</dbReference>
<keyword evidence="4" id="KW-0539">Nucleus</keyword>
<keyword evidence="6" id="KW-0812">Transmembrane</keyword>
<evidence type="ECO:0000256" key="4">
    <source>
        <dbReference type="ARBA" id="ARBA00023242"/>
    </source>
</evidence>
<keyword evidence="3" id="KW-0804">Transcription</keyword>
<feature type="transmembrane region" description="Helical" evidence="6">
    <location>
        <begin position="126"/>
        <end position="148"/>
    </location>
</feature>
<evidence type="ECO:0000256" key="2">
    <source>
        <dbReference type="ARBA" id="ARBA00023015"/>
    </source>
</evidence>
<evidence type="ECO:0000256" key="6">
    <source>
        <dbReference type="SAM" id="Phobius"/>
    </source>
</evidence>
<dbReference type="SMART" id="SM00066">
    <property type="entry name" value="GAL4"/>
    <property type="match status" value="1"/>
</dbReference>
<accession>A0A162NEY4</accession>
<dbReference type="InterPro" id="IPR051127">
    <property type="entry name" value="Fungal_SecMet_Regulators"/>
</dbReference>
<dbReference type="Proteomes" id="UP000076584">
    <property type="component" value="Unassembled WGS sequence"/>
</dbReference>
<keyword evidence="2" id="KW-0805">Transcription regulation</keyword>
<organism evidence="8 9">
    <name type="scientific">Colletotrichum incanum</name>
    <name type="common">Soybean anthracnose fungus</name>
    <dbReference type="NCBI Taxonomy" id="1573173"/>
    <lineage>
        <taxon>Eukaryota</taxon>
        <taxon>Fungi</taxon>
        <taxon>Dikarya</taxon>
        <taxon>Ascomycota</taxon>
        <taxon>Pezizomycotina</taxon>
        <taxon>Sordariomycetes</taxon>
        <taxon>Hypocreomycetidae</taxon>
        <taxon>Glomerellales</taxon>
        <taxon>Glomerellaceae</taxon>
        <taxon>Colletotrichum</taxon>
        <taxon>Colletotrichum spaethianum species complex</taxon>
    </lineage>
</organism>
<dbReference type="Pfam" id="PF00172">
    <property type="entry name" value="Zn_clus"/>
    <property type="match status" value="1"/>
</dbReference>
<dbReference type="PANTHER" id="PTHR47424:SF9">
    <property type="entry name" value="TAH-2"/>
    <property type="match status" value="1"/>
</dbReference>
<dbReference type="EMBL" id="LFIW01000564">
    <property type="protein sequence ID" value="KZL85885.1"/>
    <property type="molecule type" value="Genomic_DNA"/>
</dbReference>
<dbReference type="GO" id="GO:0008270">
    <property type="term" value="F:zinc ion binding"/>
    <property type="evidence" value="ECO:0007669"/>
    <property type="project" value="InterPro"/>
</dbReference>
<dbReference type="InterPro" id="IPR036864">
    <property type="entry name" value="Zn2-C6_fun-type_DNA-bd_sf"/>
</dbReference>
<evidence type="ECO:0000256" key="5">
    <source>
        <dbReference type="SAM" id="MobiDB-lite"/>
    </source>
</evidence>
<dbReference type="GO" id="GO:0000981">
    <property type="term" value="F:DNA-binding transcription factor activity, RNA polymerase II-specific"/>
    <property type="evidence" value="ECO:0007669"/>
    <property type="project" value="InterPro"/>
</dbReference>
<feature type="region of interest" description="Disordered" evidence="5">
    <location>
        <begin position="78"/>
        <end position="106"/>
    </location>
</feature>
<dbReference type="InterPro" id="IPR007219">
    <property type="entry name" value="XnlR_reg_dom"/>
</dbReference>
<dbReference type="PROSITE" id="PS00463">
    <property type="entry name" value="ZN2_CY6_FUNGAL_1"/>
    <property type="match status" value="1"/>
</dbReference>
<dbReference type="STRING" id="1573173.A0A162NEY4"/>
<keyword evidence="6" id="KW-1133">Transmembrane helix</keyword>
<name>A0A162NEY4_COLIC</name>
<dbReference type="AlphaFoldDB" id="A0A162NEY4"/>
<dbReference type="PROSITE" id="PS50048">
    <property type="entry name" value="ZN2_CY6_FUNGAL_2"/>
    <property type="match status" value="1"/>
</dbReference>
<proteinExistence type="predicted"/>
<keyword evidence="1" id="KW-0479">Metal-binding</keyword>
<feature type="non-terminal residue" evidence="8">
    <location>
        <position position="1"/>
    </location>
</feature>
<keyword evidence="9" id="KW-1185">Reference proteome</keyword>
<keyword evidence="6" id="KW-0472">Membrane</keyword>
<dbReference type="PANTHER" id="PTHR47424">
    <property type="entry name" value="REGULATORY PROTEIN GAL4"/>
    <property type="match status" value="1"/>
</dbReference>
<dbReference type="GO" id="GO:0005634">
    <property type="term" value="C:nucleus"/>
    <property type="evidence" value="ECO:0007669"/>
    <property type="project" value="TreeGrafter"/>
</dbReference>
<reference evidence="8 9" key="1">
    <citation type="submission" date="2015-06" db="EMBL/GenBank/DDBJ databases">
        <title>Survival trade-offs in plant roots during colonization by closely related pathogenic and mutualistic fungi.</title>
        <authorList>
            <person name="Hacquard S."/>
            <person name="Kracher B."/>
            <person name="Hiruma K."/>
            <person name="Weinman A."/>
            <person name="Muench P."/>
            <person name="Garrido Oter R."/>
            <person name="Ver Loren van Themaat E."/>
            <person name="Dallerey J.-F."/>
            <person name="Damm U."/>
            <person name="Henrissat B."/>
            <person name="Lespinet O."/>
            <person name="Thon M."/>
            <person name="Kemen E."/>
            <person name="McHardy A.C."/>
            <person name="Schulze-Lefert P."/>
            <person name="O'Connell R.J."/>
        </authorList>
    </citation>
    <scope>NUCLEOTIDE SEQUENCE [LARGE SCALE GENOMIC DNA]</scope>
    <source>
        <strain evidence="8 9">MAFF 238704</strain>
    </source>
</reference>